<evidence type="ECO:0000313" key="2">
    <source>
        <dbReference type="EMBL" id="NEB17969.1"/>
    </source>
</evidence>
<evidence type="ECO:0000313" key="3">
    <source>
        <dbReference type="Proteomes" id="UP000469545"/>
    </source>
</evidence>
<gene>
    <name evidence="2" type="ORF">G3I46_15835</name>
</gene>
<dbReference type="RefSeq" id="WP_164140460.1">
    <property type="nucleotide sequence ID" value="NZ_JAAGMB010000350.1"/>
</dbReference>
<keyword evidence="1" id="KW-1133">Transmembrane helix</keyword>
<comment type="caution">
    <text evidence="2">The sequence shown here is derived from an EMBL/GenBank/DDBJ whole genome shotgun (WGS) entry which is preliminary data.</text>
</comment>
<dbReference type="EMBL" id="JAAGMB010000350">
    <property type="protein sequence ID" value="NEB17969.1"/>
    <property type="molecule type" value="Genomic_DNA"/>
</dbReference>
<dbReference type="Proteomes" id="UP000469545">
    <property type="component" value="Unassembled WGS sequence"/>
</dbReference>
<reference evidence="2 3" key="1">
    <citation type="submission" date="2020-01" db="EMBL/GenBank/DDBJ databases">
        <title>Insect and environment-associated Actinomycetes.</title>
        <authorList>
            <person name="Currrie C."/>
            <person name="Chevrette M."/>
            <person name="Carlson C."/>
            <person name="Stubbendieck R."/>
            <person name="Wendt-Pienkowski E."/>
        </authorList>
    </citation>
    <scope>NUCLEOTIDE SEQUENCE [LARGE SCALE GENOMIC DNA]</scope>
    <source>
        <strain evidence="2 3">SID14172</strain>
    </source>
</reference>
<organism evidence="2 3">
    <name type="scientific">Streptomyces coelicoflavus</name>
    <dbReference type="NCBI Taxonomy" id="285562"/>
    <lineage>
        <taxon>Bacteria</taxon>
        <taxon>Bacillati</taxon>
        <taxon>Actinomycetota</taxon>
        <taxon>Actinomycetes</taxon>
        <taxon>Kitasatosporales</taxon>
        <taxon>Streptomycetaceae</taxon>
        <taxon>Streptomyces</taxon>
    </lineage>
</organism>
<evidence type="ECO:0000256" key="1">
    <source>
        <dbReference type="SAM" id="Phobius"/>
    </source>
</evidence>
<sequence length="90" mass="9081">VAVEQGVLTGLALLTGAALGAALTRAVIPLTVLTPQATRPVPDVHVTLPPGRTALLLAGMAVVPLLVTAALALRRTDTTVTLKEQGGIAR</sequence>
<keyword evidence="1" id="KW-0812">Transmembrane</keyword>
<keyword evidence="3" id="KW-1185">Reference proteome</keyword>
<name>A0A6N9UN71_9ACTN</name>
<dbReference type="AlphaFoldDB" id="A0A6N9UN71"/>
<keyword evidence="1" id="KW-0472">Membrane</keyword>
<accession>A0A6N9UN71</accession>
<proteinExistence type="predicted"/>
<protein>
    <submittedName>
        <fullName evidence="2">ABC transporter permease</fullName>
    </submittedName>
</protein>
<feature type="non-terminal residue" evidence="2">
    <location>
        <position position="1"/>
    </location>
</feature>
<feature type="transmembrane region" description="Helical" evidence="1">
    <location>
        <begin position="50"/>
        <end position="73"/>
    </location>
</feature>